<organism evidence="2 3">
    <name type="scientific">Paspalum notatum var. saurae</name>
    <dbReference type="NCBI Taxonomy" id="547442"/>
    <lineage>
        <taxon>Eukaryota</taxon>
        <taxon>Viridiplantae</taxon>
        <taxon>Streptophyta</taxon>
        <taxon>Embryophyta</taxon>
        <taxon>Tracheophyta</taxon>
        <taxon>Spermatophyta</taxon>
        <taxon>Magnoliopsida</taxon>
        <taxon>Liliopsida</taxon>
        <taxon>Poales</taxon>
        <taxon>Poaceae</taxon>
        <taxon>PACMAD clade</taxon>
        <taxon>Panicoideae</taxon>
        <taxon>Andropogonodae</taxon>
        <taxon>Paspaleae</taxon>
        <taxon>Paspalinae</taxon>
        <taxon>Paspalum</taxon>
    </lineage>
</organism>
<dbReference type="InterPro" id="IPR036388">
    <property type="entry name" value="WH-like_DNA-bd_sf"/>
</dbReference>
<sequence length="147" mass="16125">MEQQGAAGDHQIHHHEMHASEPGELLQAYFQLWSHSLGYVKTMALKFALDLRIPDTIHRCGGAATIDDLLAASDLPPSSLPYLRRLMRAFTALRIFALRRDDQNPAPMMPEQQLTSSPRPPTCFSAAAAAAHLSACSLPFFPSSSSQ</sequence>
<name>A0AAQ3PJ09_PASNO</name>
<proteinExistence type="predicted"/>
<dbReference type="InterPro" id="IPR016461">
    <property type="entry name" value="COMT-like"/>
</dbReference>
<dbReference type="Gene3D" id="1.10.10.10">
    <property type="entry name" value="Winged helix-like DNA-binding domain superfamily/Winged helix DNA-binding domain"/>
    <property type="match status" value="1"/>
</dbReference>
<reference evidence="2 3" key="1">
    <citation type="submission" date="2024-02" db="EMBL/GenBank/DDBJ databases">
        <title>High-quality chromosome-scale genome assembly of Pensacola bahiagrass (Paspalum notatum Flugge var. saurae).</title>
        <authorList>
            <person name="Vega J.M."/>
            <person name="Podio M."/>
            <person name="Orjuela J."/>
            <person name="Siena L.A."/>
            <person name="Pessino S.C."/>
            <person name="Combes M.C."/>
            <person name="Mariac C."/>
            <person name="Albertini E."/>
            <person name="Pupilli F."/>
            <person name="Ortiz J.P.A."/>
            <person name="Leblanc O."/>
        </authorList>
    </citation>
    <scope>NUCLEOTIDE SEQUENCE [LARGE SCALE GENOMIC DNA]</scope>
    <source>
        <strain evidence="2">R1</strain>
        <tissue evidence="2">Leaf</tissue>
    </source>
</reference>
<dbReference type="Proteomes" id="UP001341281">
    <property type="component" value="Chromosome 01"/>
</dbReference>
<dbReference type="PROSITE" id="PS51683">
    <property type="entry name" value="SAM_OMT_II"/>
    <property type="match status" value="1"/>
</dbReference>
<dbReference type="GO" id="GO:0046983">
    <property type="term" value="F:protein dimerization activity"/>
    <property type="evidence" value="ECO:0007669"/>
    <property type="project" value="InterPro"/>
</dbReference>
<dbReference type="InterPro" id="IPR036390">
    <property type="entry name" value="WH_DNA-bd_sf"/>
</dbReference>
<dbReference type="SUPFAM" id="SSF46785">
    <property type="entry name" value="Winged helix' DNA-binding domain"/>
    <property type="match status" value="1"/>
</dbReference>
<gene>
    <name evidence="2" type="ORF">U9M48_001953</name>
</gene>
<protein>
    <recommendedName>
        <fullName evidence="1">O-methyltransferase dimerisation domain-containing protein</fullName>
    </recommendedName>
</protein>
<keyword evidence="3" id="KW-1185">Reference proteome</keyword>
<evidence type="ECO:0000313" key="3">
    <source>
        <dbReference type="Proteomes" id="UP001341281"/>
    </source>
</evidence>
<feature type="domain" description="O-methyltransferase dimerisation" evidence="1">
    <location>
        <begin position="33"/>
        <end position="103"/>
    </location>
</feature>
<dbReference type="AlphaFoldDB" id="A0AAQ3PJ09"/>
<dbReference type="GO" id="GO:0008168">
    <property type="term" value="F:methyltransferase activity"/>
    <property type="evidence" value="ECO:0007669"/>
    <property type="project" value="InterPro"/>
</dbReference>
<evidence type="ECO:0000313" key="2">
    <source>
        <dbReference type="EMBL" id="WVZ50726.1"/>
    </source>
</evidence>
<accession>A0AAQ3PJ09</accession>
<dbReference type="InterPro" id="IPR012967">
    <property type="entry name" value="COMT_dimerisation"/>
</dbReference>
<dbReference type="Pfam" id="PF08100">
    <property type="entry name" value="Dimerisation"/>
    <property type="match status" value="1"/>
</dbReference>
<dbReference type="EMBL" id="CP144745">
    <property type="protein sequence ID" value="WVZ50726.1"/>
    <property type="molecule type" value="Genomic_DNA"/>
</dbReference>
<evidence type="ECO:0000259" key="1">
    <source>
        <dbReference type="Pfam" id="PF08100"/>
    </source>
</evidence>